<accession>A0A383A550</accession>
<evidence type="ECO:0000256" key="1">
    <source>
        <dbReference type="SAM" id="MobiDB-lite"/>
    </source>
</evidence>
<sequence>MLIKHKFFLFFFITLFSAGSQSVILNKEEAAKADLTTLQDEIELFKSISMGIALSIAHCEGNDSCALPMEEREVQQLIDTLEARIDSLAVRQTEIDDIIGFNKVLSAYINERDNYSIYIERIRSLVISFGNRRNLPQLGDDPDFPVETAINEELLGYLNELSLFEDEELKDDEDLGDTEDLPKIEDINKSP</sequence>
<reference evidence="2" key="1">
    <citation type="submission" date="2018-05" db="EMBL/GenBank/DDBJ databases">
        <authorList>
            <person name="Lanie J.A."/>
            <person name="Ng W.-L."/>
            <person name="Kazmierczak K.M."/>
            <person name="Andrzejewski T.M."/>
            <person name="Davidsen T.M."/>
            <person name="Wayne K.J."/>
            <person name="Tettelin H."/>
            <person name="Glass J.I."/>
            <person name="Rusch D."/>
            <person name="Podicherti R."/>
            <person name="Tsui H.-C.T."/>
            <person name="Winkler M.E."/>
        </authorList>
    </citation>
    <scope>NUCLEOTIDE SEQUENCE</scope>
</reference>
<dbReference type="EMBL" id="UINC01189160">
    <property type="protein sequence ID" value="SVE02720.1"/>
    <property type="molecule type" value="Genomic_DNA"/>
</dbReference>
<feature type="compositionally biased region" description="Basic and acidic residues" evidence="1">
    <location>
        <begin position="180"/>
        <end position="191"/>
    </location>
</feature>
<gene>
    <name evidence="2" type="ORF">METZ01_LOCUS455574</name>
</gene>
<organism evidence="2">
    <name type="scientific">marine metagenome</name>
    <dbReference type="NCBI Taxonomy" id="408172"/>
    <lineage>
        <taxon>unclassified sequences</taxon>
        <taxon>metagenomes</taxon>
        <taxon>ecological metagenomes</taxon>
    </lineage>
</organism>
<protein>
    <submittedName>
        <fullName evidence="2">Uncharacterized protein</fullName>
    </submittedName>
</protein>
<evidence type="ECO:0000313" key="2">
    <source>
        <dbReference type="EMBL" id="SVE02720.1"/>
    </source>
</evidence>
<name>A0A383A550_9ZZZZ</name>
<feature type="compositionally biased region" description="Acidic residues" evidence="1">
    <location>
        <begin position="169"/>
        <end position="179"/>
    </location>
</feature>
<dbReference type="AlphaFoldDB" id="A0A383A550"/>
<feature type="region of interest" description="Disordered" evidence="1">
    <location>
        <begin position="169"/>
        <end position="191"/>
    </location>
</feature>
<proteinExistence type="predicted"/>